<protein>
    <submittedName>
        <fullName evidence="1">Uncharacterized protein</fullName>
    </submittedName>
</protein>
<dbReference type="AlphaFoldDB" id="S9SNW6"/>
<comment type="caution">
    <text evidence="1">The sequence shown here is derived from an EMBL/GenBank/DDBJ whole genome shotgun (WGS) entry which is preliminary data.</text>
</comment>
<evidence type="ECO:0000313" key="1">
    <source>
        <dbReference type="EMBL" id="EPY07462.1"/>
    </source>
</evidence>
<dbReference type="RefSeq" id="WP_021259358.1">
    <property type="nucleotide sequence ID" value="NZ_ATMT01000042.1"/>
</dbReference>
<sequence length="126" mass="14373">MKVRKVTFPTPLSEVSDISNDNIDVFVELEDGTNYCFVVSTPLNLCKFMDDNDIGFIPASQPDIIVKELTEENILLALENYAEDDAFWMKLLYVAGANRDYIDIEKINKAINDIQKFNDELTNISE</sequence>
<reference evidence="1 2" key="1">
    <citation type="submission" date="2013-05" db="EMBL/GenBank/DDBJ databases">
        <authorList>
            <person name="Strain E.A."/>
            <person name="Brown E."/>
            <person name="Allard M.W."/>
            <person name="Luo Y.L."/>
        </authorList>
    </citation>
    <scope>NUCLEOTIDE SEQUENCE [LARGE SCALE GENOMIC DNA]</scope>
    <source>
        <strain evidence="1 2">TS-15</strain>
    </source>
</reference>
<evidence type="ECO:0000313" key="2">
    <source>
        <dbReference type="Proteomes" id="UP000015344"/>
    </source>
</evidence>
<dbReference type="Proteomes" id="UP000015344">
    <property type="component" value="Unassembled WGS sequence"/>
</dbReference>
<accession>S9SNW6</accession>
<dbReference type="PATRIC" id="fig|1117108.3.peg.2015"/>
<dbReference type="EMBL" id="ATMT01000042">
    <property type="protein sequence ID" value="EPY07462.1"/>
    <property type="molecule type" value="Genomic_DNA"/>
</dbReference>
<dbReference type="eggNOG" id="ENOG5032VPD">
    <property type="taxonomic scope" value="Bacteria"/>
</dbReference>
<proteinExistence type="predicted"/>
<gene>
    <name evidence="1" type="ORF">PAALTS15_09695</name>
</gene>
<organism evidence="1 2">
    <name type="scientific">Paenibacillus alvei TS-15</name>
    <dbReference type="NCBI Taxonomy" id="1117108"/>
    <lineage>
        <taxon>Bacteria</taxon>
        <taxon>Bacillati</taxon>
        <taxon>Bacillota</taxon>
        <taxon>Bacilli</taxon>
        <taxon>Bacillales</taxon>
        <taxon>Paenibacillaceae</taxon>
        <taxon>Paenibacillus</taxon>
    </lineage>
</organism>
<name>S9SNW6_PAEAL</name>